<dbReference type="Proteomes" id="UP000501849">
    <property type="component" value="Chromosome"/>
</dbReference>
<gene>
    <name evidence="2" type="ORF">EXE63_21735</name>
</gene>
<proteinExistence type="predicted"/>
<evidence type="ECO:0000313" key="2">
    <source>
        <dbReference type="EMBL" id="QIV83216.1"/>
    </source>
</evidence>
<protein>
    <submittedName>
        <fullName evidence="2">Uncharacterized protein</fullName>
    </submittedName>
</protein>
<feature type="region of interest" description="Disordered" evidence="1">
    <location>
        <begin position="37"/>
        <end position="66"/>
    </location>
</feature>
<evidence type="ECO:0000256" key="1">
    <source>
        <dbReference type="SAM" id="MobiDB-lite"/>
    </source>
</evidence>
<dbReference type="RefSeq" id="WP_264057248.1">
    <property type="nucleotide sequence ID" value="NZ_CBCSDT010000022.1"/>
</dbReference>
<keyword evidence="3" id="KW-1185">Reference proteome</keyword>
<reference evidence="2 3" key="1">
    <citation type="submission" date="2019-04" db="EMBL/GenBank/DDBJ databases">
        <title>Draft, Whole-Genome Sequence of the Anthracene-degrading Mycobacterium frederiksbergense LB501T, Isolated from a Polycyclic Aromatic Hydrocarbon (PAH)-Contaminated Soil.</title>
        <authorList>
            <person name="Augelletti F."/>
        </authorList>
    </citation>
    <scope>NUCLEOTIDE SEQUENCE [LARGE SCALE GENOMIC DNA]</scope>
    <source>
        <strain evidence="2 3">LB 501T</strain>
    </source>
</reference>
<evidence type="ECO:0000313" key="3">
    <source>
        <dbReference type="Proteomes" id="UP000501849"/>
    </source>
</evidence>
<dbReference type="AlphaFoldDB" id="A0A6H0S7S6"/>
<name>A0A6H0S7S6_9MYCO</name>
<dbReference type="EMBL" id="CP038799">
    <property type="protein sequence ID" value="QIV83216.1"/>
    <property type="molecule type" value="Genomic_DNA"/>
</dbReference>
<organism evidence="2 3">
    <name type="scientific">Mycolicibacterium frederiksbergense</name>
    <dbReference type="NCBI Taxonomy" id="117567"/>
    <lineage>
        <taxon>Bacteria</taxon>
        <taxon>Bacillati</taxon>
        <taxon>Actinomycetota</taxon>
        <taxon>Actinomycetes</taxon>
        <taxon>Mycobacteriales</taxon>
        <taxon>Mycobacteriaceae</taxon>
        <taxon>Mycolicibacterium</taxon>
    </lineage>
</organism>
<feature type="compositionally biased region" description="Low complexity" evidence="1">
    <location>
        <begin position="46"/>
        <end position="57"/>
    </location>
</feature>
<accession>A0A6H0S7S6</accession>
<sequence length="66" mass="6763">MGSFILLSTAGCADENFTRDVEARWCELVGVDCAPPPPLQPPLLNPPAGGDSPAGPGYLLPGAEGR</sequence>
<dbReference type="KEGG" id="mfre:EXE63_21735"/>